<evidence type="ECO:0000256" key="3">
    <source>
        <dbReference type="PROSITE-ProRule" id="PRU00023"/>
    </source>
</evidence>
<dbReference type="PROSITE" id="PS50297">
    <property type="entry name" value="ANK_REP_REGION"/>
    <property type="match status" value="1"/>
</dbReference>
<name>A0ABD0K5U5_9CAEN</name>
<evidence type="ECO:0000256" key="1">
    <source>
        <dbReference type="ARBA" id="ARBA00022723"/>
    </source>
</evidence>
<proteinExistence type="predicted"/>
<evidence type="ECO:0000256" key="2">
    <source>
        <dbReference type="ARBA" id="ARBA00022833"/>
    </source>
</evidence>
<evidence type="ECO:0000313" key="6">
    <source>
        <dbReference type="Proteomes" id="UP001519460"/>
    </source>
</evidence>
<evidence type="ECO:0000256" key="4">
    <source>
        <dbReference type="SAM" id="MobiDB-lite"/>
    </source>
</evidence>
<keyword evidence="1" id="KW-0479">Metal-binding</keyword>
<keyword evidence="3" id="KW-0040">ANK repeat</keyword>
<accession>A0ABD0K5U5</accession>
<comment type="caution">
    <text evidence="5">The sequence shown here is derived from an EMBL/GenBank/DDBJ whole genome shotgun (WGS) entry which is preliminary data.</text>
</comment>
<dbReference type="InterPro" id="IPR036770">
    <property type="entry name" value="Ankyrin_rpt-contain_sf"/>
</dbReference>
<protein>
    <submittedName>
        <fullName evidence="5">Uncharacterized protein</fullName>
    </submittedName>
</protein>
<dbReference type="InterPro" id="IPR045258">
    <property type="entry name" value="ACAP1/2/3-like"/>
</dbReference>
<organism evidence="5 6">
    <name type="scientific">Batillaria attramentaria</name>
    <dbReference type="NCBI Taxonomy" id="370345"/>
    <lineage>
        <taxon>Eukaryota</taxon>
        <taxon>Metazoa</taxon>
        <taxon>Spiralia</taxon>
        <taxon>Lophotrochozoa</taxon>
        <taxon>Mollusca</taxon>
        <taxon>Gastropoda</taxon>
        <taxon>Caenogastropoda</taxon>
        <taxon>Sorbeoconcha</taxon>
        <taxon>Cerithioidea</taxon>
        <taxon>Batillariidae</taxon>
        <taxon>Batillaria</taxon>
    </lineage>
</organism>
<dbReference type="PROSITE" id="PS50088">
    <property type="entry name" value="ANK_REPEAT"/>
    <property type="match status" value="1"/>
</dbReference>
<dbReference type="Proteomes" id="UP001519460">
    <property type="component" value="Unassembled WGS sequence"/>
</dbReference>
<dbReference type="AlphaFoldDB" id="A0ABD0K5U5"/>
<dbReference type="EMBL" id="JACVVK020000241">
    <property type="protein sequence ID" value="KAK7482649.1"/>
    <property type="molecule type" value="Genomic_DNA"/>
</dbReference>
<dbReference type="Pfam" id="PF12796">
    <property type="entry name" value="Ank_2"/>
    <property type="match status" value="1"/>
</dbReference>
<keyword evidence="6" id="KW-1185">Reference proteome</keyword>
<keyword evidence="2" id="KW-0862">Zinc</keyword>
<gene>
    <name evidence="5" type="ORF">BaRGS_00026148</name>
</gene>
<dbReference type="InterPro" id="IPR002110">
    <property type="entry name" value="Ankyrin_rpt"/>
</dbReference>
<sequence length="287" mass="31011">MQQSTERGVDHSQVFKACLRQQTAREFASWSVRKKTRRSPARNLSKGNSREELSPSDSEDVTSGLMEAVLSVSNTAVKDNDSGLGGSASDVLVFGTEVPALTSISKSEEGVEDAPTTSWEDMSKIGSNLLLYKAAERPGTIAVMLEALANGADPTRGSLAACEFLLLNGAKLDRKDRQGRTPLHHASILGNTGQVCQFLKRGAAKDVKDVDGKDPLTIAVEAANADIVTLLRLSKLNDEMRESDGYGNPGDDTFTDVFRDFSNMASNCPEKLKEEDRCLRLLTVDAV</sequence>
<evidence type="ECO:0000313" key="5">
    <source>
        <dbReference type="EMBL" id="KAK7482649.1"/>
    </source>
</evidence>
<dbReference type="PANTHER" id="PTHR23180">
    <property type="entry name" value="CENTAURIN/ARF"/>
    <property type="match status" value="1"/>
</dbReference>
<feature type="repeat" description="ANK" evidence="3">
    <location>
        <begin position="178"/>
        <end position="210"/>
    </location>
</feature>
<dbReference type="PANTHER" id="PTHR23180:SF399">
    <property type="entry name" value="BLOWN FUSE, ISOFORM A-RELATED"/>
    <property type="match status" value="1"/>
</dbReference>
<feature type="region of interest" description="Disordered" evidence="4">
    <location>
        <begin position="24"/>
        <end position="62"/>
    </location>
</feature>
<dbReference type="GO" id="GO:0046872">
    <property type="term" value="F:metal ion binding"/>
    <property type="evidence" value="ECO:0007669"/>
    <property type="project" value="UniProtKB-KW"/>
</dbReference>
<dbReference type="SMART" id="SM00248">
    <property type="entry name" value="ANK"/>
    <property type="match status" value="3"/>
</dbReference>
<reference evidence="5 6" key="1">
    <citation type="journal article" date="2023" name="Sci. Data">
        <title>Genome assembly of the Korean intertidal mud-creeper Batillaria attramentaria.</title>
        <authorList>
            <person name="Patra A.K."/>
            <person name="Ho P.T."/>
            <person name="Jun S."/>
            <person name="Lee S.J."/>
            <person name="Kim Y."/>
            <person name="Won Y.J."/>
        </authorList>
    </citation>
    <scope>NUCLEOTIDE SEQUENCE [LARGE SCALE GENOMIC DNA]</scope>
    <source>
        <strain evidence="5">Wonlab-2016</strain>
    </source>
</reference>
<dbReference type="Gene3D" id="1.25.40.20">
    <property type="entry name" value="Ankyrin repeat-containing domain"/>
    <property type="match status" value="1"/>
</dbReference>
<dbReference type="SUPFAM" id="SSF48403">
    <property type="entry name" value="Ankyrin repeat"/>
    <property type="match status" value="1"/>
</dbReference>